<dbReference type="SUPFAM" id="SSF57196">
    <property type="entry name" value="EGF/Laminin"/>
    <property type="match status" value="2"/>
</dbReference>
<evidence type="ECO:0000259" key="13">
    <source>
        <dbReference type="PROSITE" id="PS50026"/>
    </source>
</evidence>
<dbReference type="CDD" id="cd00054">
    <property type="entry name" value="EGF_CA"/>
    <property type="match status" value="1"/>
</dbReference>
<dbReference type="PANTHER" id="PTHR14789">
    <property type="entry name" value="CHONDROLECTIN VARIANT CHODLFDELTAE"/>
    <property type="match status" value="1"/>
</dbReference>
<dbReference type="SMART" id="SM00034">
    <property type="entry name" value="CLECT"/>
    <property type="match status" value="1"/>
</dbReference>
<keyword evidence="3" id="KW-0597">Phosphoprotein</keyword>
<dbReference type="PROSITE" id="PS50026">
    <property type="entry name" value="EGF_3"/>
    <property type="match status" value="2"/>
</dbReference>
<dbReference type="InterPro" id="IPR001881">
    <property type="entry name" value="EGF-like_Ca-bd_dom"/>
</dbReference>
<dbReference type="CDD" id="cd03600">
    <property type="entry name" value="CLECT_thrombomodulin_like"/>
    <property type="match status" value="1"/>
</dbReference>
<keyword evidence="8 12" id="KW-1133">Transmembrane helix</keyword>
<organism evidence="15 16">
    <name type="scientific">Cirrhinus molitorella</name>
    <name type="common">mud carp</name>
    <dbReference type="NCBI Taxonomy" id="172907"/>
    <lineage>
        <taxon>Eukaryota</taxon>
        <taxon>Metazoa</taxon>
        <taxon>Chordata</taxon>
        <taxon>Craniata</taxon>
        <taxon>Vertebrata</taxon>
        <taxon>Euteleostomi</taxon>
        <taxon>Actinopterygii</taxon>
        <taxon>Neopterygii</taxon>
        <taxon>Teleostei</taxon>
        <taxon>Ostariophysi</taxon>
        <taxon>Cypriniformes</taxon>
        <taxon>Cyprinidae</taxon>
        <taxon>Labeoninae</taxon>
        <taxon>Labeonini</taxon>
        <taxon>Cirrhinus</taxon>
    </lineage>
</organism>
<evidence type="ECO:0000256" key="10">
    <source>
        <dbReference type="ARBA" id="ARBA00023157"/>
    </source>
</evidence>
<dbReference type="SUPFAM" id="SSF56436">
    <property type="entry name" value="C-type lectin-like"/>
    <property type="match status" value="1"/>
</dbReference>
<evidence type="ECO:0000256" key="12">
    <source>
        <dbReference type="SAM" id="Phobius"/>
    </source>
</evidence>
<evidence type="ECO:0000256" key="7">
    <source>
        <dbReference type="ARBA" id="ARBA00022737"/>
    </source>
</evidence>
<evidence type="ECO:0000256" key="5">
    <source>
        <dbReference type="ARBA" id="ARBA00022729"/>
    </source>
</evidence>
<keyword evidence="9 12" id="KW-0472">Membrane</keyword>
<dbReference type="Pfam" id="PF14670">
    <property type="entry name" value="FXa_inhibition"/>
    <property type="match status" value="1"/>
</dbReference>
<dbReference type="PROSITE" id="PS01187">
    <property type="entry name" value="EGF_CA"/>
    <property type="match status" value="1"/>
</dbReference>
<evidence type="ECO:0000256" key="1">
    <source>
        <dbReference type="ARBA" id="ARBA00004479"/>
    </source>
</evidence>
<proteinExistence type="predicted"/>
<dbReference type="PROSITE" id="PS00010">
    <property type="entry name" value="ASX_HYDROXYL"/>
    <property type="match status" value="1"/>
</dbReference>
<dbReference type="PROSITE" id="PS50041">
    <property type="entry name" value="C_TYPE_LECTIN_2"/>
    <property type="match status" value="1"/>
</dbReference>
<dbReference type="InterPro" id="IPR000742">
    <property type="entry name" value="EGF"/>
</dbReference>
<keyword evidence="5" id="KW-0732">Signal</keyword>
<dbReference type="InterPro" id="IPR009030">
    <property type="entry name" value="Growth_fac_rcpt_cys_sf"/>
</dbReference>
<keyword evidence="2 11" id="KW-0245">EGF-like domain</keyword>
<feature type="domain" description="EGF-like" evidence="13">
    <location>
        <begin position="404"/>
        <end position="443"/>
    </location>
</feature>
<dbReference type="Proteomes" id="UP001558613">
    <property type="component" value="Unassembled WGS sequence"/>
</dbReference>
<comment type="subcellular location">
    <subcellularLocation>
        <location evidence="1">Membrane</location>
        <topology evidence="1">Single-pass type I membrane protein</topology>
    </subcellularLocation>
</comment>
<keyword evidence="7" id="KW-0677">Repeat</keyword>
<keyword evidence="10" id="KW-1015">Disulfide bond</keyword>
<dbReference type="Pfam" id="PF00059">
    <property type="entry name" value="Lectin_C"/>
    <property type="match status" value="1"/>
</dbReference>
<dbReference type="InterPro" id="IPR016186">
    <property type="entry name" value="C-type_lectin-like/link_sf"/>
</dbReference>
<feature type="domain" description="C-type lectin" evidence="14">
    <location>
        <begin position="70"/>
        <end position="201"/>
    </location>
</feature>
<comment type="caution">
    <text evidence="15">The sequence shown here is derived from an EMBL/GenBank/DDBJ whole genome shotgun (WGS) entry which is preliminary data.</text>
</comment>
<protein>
    <recommendedName>
        <fullName evidence="17">CD248</fullName>
    </recommendedName>
</protein>
<name>A0ABR3N4G1_9TELE</name>
<reference evidence="15 16" key="1">
    <citation type="submission" date="2023-09" db="EMBL/GenBank/DDBJ databases">
        <authorList>
            <person name="Wang M."/>
        </authorList>
    </citation>
    <scope>NUCLEOTIDE SEQUENCE [LARGE SCALE GENOMIC DNA]</scope>
    <source>
        <strain evidence="15">GT-2023</strain>
        <tissue evidence="15">Liver</tissue>
    </source>
</reference>
<accession>A0ABR3N4G1</accession>
<evidence type="ECO:0008006" key="17">
    <source>
        <dbReference type="Google" id="ProtNLM"/>
    </source>
</evidence>
<dbReference type="Gene3D" id="2.10.25.10">
    <property type="entry name" value="Laminin"/>
    <property type="match status" value="5"/>
</dbReference>
<dbReference type="SMART" id="SM00179">
    <property type="entry name" value="EGF_CA"/>
    <property type="match status" value="4"/>
</dbReference>
<dbReference type="InterPro" id="IPR018097">
    <property type="entry name" value="EGF_Ca-bd_CS"/>
</dbReference>
<feature type="transmembrane region" description="Helical" evidence="12">
    <location>
        <begin position="685"/>
        <end position="709"/>
    </location>
</feature>
<dbReference type="InterPro" id="IPR026823">
    <property type="entry name" value="cEGF"/>
</dbReference>
<evidence type="ECO:0000313" key="16">
    <source>
        <dbReference type="Proteomes" id="UP001558613"/>
    </source>
</evidence>
<gene>
    <name evidence="15" type="ORF">QQF64_030784</name>
</gene>
<evidence type="ECO:0000256" key="4">
    <source>
        <dbReference type="ARBA" id="ARBA00022692"/>
    </source>
</evidence>
<evidence type="ECO:0000256" key="2">
    <source>
        <dbReference type="ARBA" id="ARBA00022536"/>
    </source>
</evidence>
<evidence type="ECO:0000256" key="6">
    <source>
        <dbReference type="ARBA" id="ARBA00022734"/>
    </source>
</evidence>
<evidence type="ECO:0000259" key="14">
    <source>
        <dbReference type="PROSITE" id="PS50041"/>
    </source>
</evidence>
<dbReference type="InterPro" id="IPR016187">
    <property type="entry name" value="CTDL_fold"/>
</dbReference>
<dbReference type="EMBL" id="JAYMGO010000007">
    <property type="protein sequence ID" value="KAL1271768.1"/>
    <property type="molecule type" value="Genomic_DNA"/>
</dbReference>
<feature type="domain" description="EGF-like" evidence="13">
    <location>
        <begin position="366"/>
        <end position="403"/>
    </location>
</feature>
<evidence type="ECO:0000256" key="9">
    <source>
        <dbReference type="ARBA" id="ARBA00023136"/>
    </source>
</evidence>
<dbReference type="Gene3D" id="3.10.100.10">
    <property type="entry name" value="Mannose-Binding Protein A, subunit A"/>
    <property type="match status" value="1"/>
</dbReference>
<evidence type="ECO:0000256" key="3">
    <source>
        <dbReference type="ARBA" id="ARBA00022553"/>
    </source>
</evidence>
<keyword evidence="16" id="KW-1185">Reference proteome</keyword>
<dbReference type="Pfam" id="PF07645">
    <property type="entry name" value="EGF_CA"/>
    <property type="match status" value="2"/>
</dbReference>
<dbReference type="SUPFAM" id="SSF57184">
    <property type="entry name" value="Growth factor receptor domain"/>
    <property type="match status" value="1"/>
</dbReference>
<dbReference type="SMART" id="SM00181">
    <property type="entry name" value="EGF"/>
    <property type="match status" value="5"/>
</dbReference>
<dbReference type="PROSITE" id="PS01186">
    <property type="entry name" value="EGF_2"/>
    <property type="match status" value="1"/>
</dbReference>
<evidence type="ECO:0000256" key="11">
    <source>
        <dbReference type="PROSITE-ProRule" id="PRU00076"/>
    </source>
</evidence>
<keyword evidence="6" id="KW-0430">Lectin</keyword>
<dbReference type="InterPro" id="IPR001304">
    <property type="entry name" value="C-type_lectin-like"/>
</dbReference>
<evidence type="ECO:0000256" key="8">
    <source>
        <dbReference type="ARBA" id="ARBA00022989"/>
    </source>
</evidence>
<dbReference type="InterPro" id="IPR000152">
    <property type="entry name" value="EGF-type_Asp/Asn_hydroxyl_site"/>
</dbReference>
<dbReference type="InterPro" id="IPR049883">
    <property type="entry name" value="NOTCH1_EGF-like"/>
</dbReference>
<keyword evidence="4 12" id="KW-0812">Transmembrane</keyword>
<evidence type="ECO:0000313" key="15">
    <source>
        <dbReference type="EMBL" id="KAL1271768.1"/>
    </source>
</evidence>
<sequence length="748" mass="83527">MSQSLLPCFHLSNPPSPSLSCWNVKGEIEVLSLGTDHHWTGQREESGERGQEGESLLQTQDLKEQDALCSEDGCYVLYFQRKTFLEAWRSCKEQKGNLATIRHPKEAAMVNEFFSKVELRSHHRGRANIWIGLQRQPRQCSSIQPLRGFSWITGDQDTQYTNWLQEDSASTCSSPRCVVMPYSTAAHEQGHNLKWKDGPCSISVDGYLCRYTFPGMCTAIASEGGGNALYTTPFNLLSTLLTHIPYGSVAAIPCPAKDDQSILCTQKEDGTVGWKREPPFCSDTPKTSWCDTDNGGCHHFCFEDDSHYYCDCNDGFLLAEDGVSCFPSDPCSGAPCEFECLPVMDAYRCACPDGYMLAADERGCVDVDECLQSPCEHICENAPGTFECRCHDGYRQDKDGTCEDLDECLDNPCEHACENTLGSHICHCHLGFAPLQEDQSRCHDIDECQIEGTCEQMCINYAGGFECYCKEGYTLQPDHYSCSRIGEDLETPSNTVSNPWITRNPIWEPEDPVYPWHPPPDSDWNWQTEPPNVETVPTDLIWTTEEESETTMPTESSPEVTNVDGELNQEQPVHNAFFPPTILTPTLDYYEDESTTVPTVRPSSTASGGAWNWLWFSSTQTKPETQETTKNPLDLFGEYEQDRDDVDMYNDESTTFGPGQQTSTLVVDVITVDDYSSKQSQGTSWLLVGLLVPLCIFIVVMMVLGIIYCTCYTVKPQNKNTSDCYHWIAGAGDKAAADTSGSVTKSHV</sequence>
<dbReference type="InterPro" id="IPR051505">
    <property type="entry name" value="C-type_lectin_domain"/>
</dbReference>
<dbReference type="PANTHER" id="PTHR14789:SF4">
    <property type="entry name" value="ENDOSIALIN"/>
    <property type="match status" value="1"/>
</dbReference>
<comment type="caution">
    <text evidence="11">Lacks conserved residue(s) required for the propagation of feature annotation.</text>
</comment>
<dbReference type="Pfam" id="PF12662">
    <property type="entry name" value="cEGF"/>
    <property type="match status" value="1"/>
</dbReference>